<dbReference type="Pfam" id="PF06075">
    <property type="entry name" value="DUF936"/>
    <property type="match status" value="1"/>
</dbReference>
<organism evidence="4 5">
    <name type="scientific">Gossypium anomalum</name>
    <dbReference type="NCBI Taxonomy" id="47600"/>
    <lineage>
        <taxon>Eukaryota</taxon>
        <taxon>Viridiplantae</taxon>
        <taxon>Streptophyta</taxon>
        <taxon>Embryophyta</taxon>
        <taxon>Tracheophyta</taxon>
        <taxon>Spermatophyta</taxon>
        <taxon>Magnoliopsida</taxon>
        <taxon>eudicotyledons</taxon>
        <taxon>Gunneridae</taxon>
        <taxon>Pentapetalae</taxon>
        <taxon>rosids</taxon>
        <taxon>malvids</taxon>
        <taxon>Malvales</taxon>
        <taxon>Malvaceae</taxon>
        <taxon>Malvoideae</taxon>
        <taxon>Gossypium</taxon>
    </lineage>
</organism>
<evidence type="ECO:0000256" key="1">
    <source>
        <dbReference type="SAM" id="MobiDB-lite"/>
    </source>
</evidence>
<dbReference type="InterPro" id="IPR010341">
    <property type="entry name" value="DUF936_pln"/>
</dbReference>
<evidence type="ECO:0000313" key="4">
    <source>
        <dbReference type="EMBL" id="KAG8500369.1"/>
    </source>
</evidence>
<dbReference type="PANTHER" id="PTHR31928:SF12">
    <property type="entry name" value="DUF3741 DOMAIN-CONTAINING PROTEIN"/>
    <property type="match status" value="1"/>
</dbReference>
<evidence type="ECO:0000259" key="2">
    <source>
        <dbReference type="Pfam" id="PF06075"/>
    </source>
</evidence>
<evidence type="ECO:0000259" key="3">
    <source>
        <dbReference type="Pfam" id="PF21647"/>
    </source>
</evidence>
<feature type="domain" description="DUF6857" evidence="3">
    <location>
        <begin position="292"/>
        <end position="584"/>
    </location>
</feature>
<feature type="domain" description="DUF936" evidence="2">
    <location>
        <begin position="4"/>
        <end position="127"/>
    </location>
</feature>
<dbReference type="Proteomes" id="UP000701853">
    <property type="component" value="Chromosome 2"/>
</dbReference>
<dbReference type="EMBL" id="JAHUZN010000002">
    <property type="protein sequence ID" value="KAG8500369.1"/>
    <property type="molecule type" value="Genomic_DNA"/>
</dbReference>
<feature type="compositionally biased region" description="Polar residues" evidence="1">
    <location>
        <begin position="263"/>
        <end position="276"/>
    </location>
</feature>
<dbReference type="OrthoDB" id="773154at2759"/>
<gene>
    <name evidence="4" type="ORF">CXB51_004212</name>
</gene>
<feature type="region of interest" description="Disordered" evidence="1">
    <location>
        <begin position="251"/>
        <end position="291"/>
    </location>
</feature>
<dbReference type="InterPro" id="IPR049172">
    <property type="entry name" value="DUF6857_pln"/>
</dbReference>
<dbReference type="Pfam" id="PF21647">
    <property type="entry name" value="DUF6857"/>
    <property type="match status" value="1"/>
</dbReference>
<proteinExistence type="predicted"/>
<dbReference type="InterPro" id="IPR048297">
    <property type="entry name" value="DUF936_dom_pln"/>
</dbReference>
<reference evidence="4 5" key="1">
    <citation type="journal article" date="2021" name="bioRxiv">
        <title>The Gossypium anomalum genome as a resource for cotton improvement and evolutionary analysis of hybrid incompatibility.</title>
        <authorList>
            <person name="Grover C.E."/>
            <person name="Yuan D."/>
            <person name="Arick M.A."/>
            <person name="Miller E.R."/>
            <person name="Hu G."/>
            <person name="Peterson D.G."/>
            <person name="Wendel J.F."/>
            <person name="Udall J.A."/>
        </authorList>
    </citation>
    <scope>NUCLEOTIDE SEQUENCE [LARGE SCALE GENOMIC DNA]</scope>
    <source>
        <strain evidence="4">JFW-Udall</strain>
        <tissue evidence="4">Leaf</tissue>
    </source>
</reference>
<evidence type="ECO:0000313" key="5">
    <source>
        <dbReference type="Proteomes" id="UP000701853"/>
    </source>
</evidence>
<protein>
    <submittedName>
        <fullName evidence="4">Uncharacterized protein</fullName>
    </submittedName>
</protein>
<comment type="caution">
    <text evidence="4">The sequence shown here is derived from an EMBL/GenBank/DDBJ whole genome shotgun (WGS) entry which is preliminary data.</text>
</comment>
<dbReference type="PANTHER" id="PTHR31928">
    <property type="entry name" value="EXPRESSED PROTEIN"/>
    <property type="match status" value="1"/>
</dbReference>
<feature type="compositionally biased region" description="Basic and acidic residues" evidence="1">
    <location>
        <begin position="278"/>
        <end position="288"/>
    </location>
</feature>
<accession>A0A8J5Z4D6</accession>
<name>A0A8J5Z4D6_9ROSI</name>
<sequence>MENLQSGVILNLLSDMGVQEKTVIDDNDGDCKEPAALLQIVSIIPVLSESDDLWPKQGFFIKVSDSTHELFVSLPQEQDEMILNNELQIGQFIYVEKLESAYPVPLLKGLRLIPGRQPFDRDPKHLVGNNIMEAFSQTSSPLLIQQRTERARSISPCTATLRERRASTGRQNCRTRTNGLNSQGFDMGYSRKKQDLNGSGCSRRSWCETAKGSTVVKHEIIHVCHTPNSHDSPFRSAGFLSFHDDNSNTRLRTKDVGQFSKPVKNTSKSWNSSSARRTSKEPLTDSRKRASSNNKIWAETEMLWDTLPSSLVKLGKEVLRQRDASLLAAVDALQEGAAIERLLKCLSKFSELRLAKEDDQQPSINKFFKLQDYLTQCRGIVQSLTHTSSQRMVDSDLNSPGYTKEALKLAVDRWRNATSWVKAAVASDLIPLSSEGKNEAKATKKPSHITMLRGSYSITRQRNNGEFHSGFAAEKKIIPEWEKGSTLNIARNLADSLQDECKTWFLGYIENYLDGFDNERLSKVPHGQVAESMCRIKRLNDFLDMMEGSNGKSTPESPEFVAYGRVRNKIYEVLLKHVERTAMVLSFY</sequence>
<dbReference type="AlphaFoldDB" id="A0A8J5Z4D6"/>
<keyword evidence="5" id="KW-1185">Reference proteome</keyword>